<dbReference type="AlphaFoldDB" id="A0A0F9KLB5"/>
<sequence>MIEGILDTILPRLKDDTVGVNAKIKTHNDTATFFLGPVRTIDVWDRNQSPSAMVLPALLVEWQISPRLELTGQGKWRGEHTVRLWYWIDAKVVEKNRRHIAGMASVIRSWVDTLPNQGTIQEVLPIRMQPLGWRTKADLLFSGLMNYGLPRVNKQLQVIEGWAEDMQDDHSWQFRAAVDGGSLSAVGATITTDGFFQRFWTQNSNDTARAFQIRLDYSASTNLTSQNGDKLRDVVVHAVALPSTTREWTFLFGVEDNGKTAKKIRSELEGYVGDLKKFTLPDRDTFNGVMGKPRLLRADEINRLTPRNQEPPHYVIAAPVRELVGS</sequence>
<comment type="caution">
    <text evidence="1">The sequence shown here is derived from an EMBL/GenBank/DDBJ whole genome shotgun (WGS) entry which is preliminary data.</text>
</comment>
<organism evidence="1">
    <name type="scientific">marine sediment metagenome</name>
    <dbReference type="NCBI Taxonomy" id="412755"/>
    <lineage>
        <taxon>unclassified sequences</taxon>
        <taxon>metagenomes</taxon>
        <taxon>ecological metagenomes</taxon>
    </lineage>
</organism>
<proteinExistence type="predicted"/>
<dbReference type="EMBL" id="LAZR01007814">
    <property type="protein sequence ID" value="KKM82748.1"/>
    <property type="molecule type" value="Genomic_DNA"/>
</dbReference>
<evidence type="ECO:0000313" key="1">
    <source>
        <dbReference type="EMBL" id="KKM82748.1"/>
    </source>
</evidence>
<gene>
    <name evidence="1" type="ORF">LCGC14_1316440</name>
</gene>
<name>A0A0F9KLB5_9ZZZZ</name>
<accession>A0A0F9KLB5</accession>
<protein>
    <submittedName>
        <fullName evidence="1">Uncharacterized protein</fullName>
    </submittedName>
</protein>
<reference evidence="1" key="1">
    <citation type="journal article" date="2015" name="Nature">
        <title>Complex archaea that bridge the gap between prokaryotes and eukaryotes.</title>
        <authorList>
            <person name="Spang A."/>
            <person name="Saw J.H."/>
            <person name="Jorgensen S.L."/>
            <person name="Zaremba-Niedzwiedzka K."/>
            <person name="Martijn J."/>
            <person name="Lind A.E."/>
            <person name="van Eijk R."/>
            <person name="Schleper C."/>
            <person name="Guy L."/>
            <person name="Ettema T.J."/>
        </authorList>
    </citation>
    <scope>NUCLEOTIDE SEQUENCE</scope>
</reference>